<proteinExistence type="predicted"/>
<feature type="non-terminal residue" evidence="2">
    <location>
        <position position="88"/>
    </location>
</feature>
<sequence length="88" mass="9689">MQFGQALTALNDAKHQLTADTTALQTAVNRLDRRGDTNNKKPSSIRAYNKAIQSIQSQLDNAKNNANAVIQKPIRTVNEVDNALQEVN</sequence>
<dbReference type="AlphaFoldDB" id="A0A269XEG8"/>
<dbReference type="Pfam" id="PF07554">
    <property type="entry name" value="FIVAR"/>
    <property type="match status" value="1"/>
</dbReference>
<feature type="coiled-coil region" evidence="1">
    <location>
        <begin position="45"/>
        <end position="72"/>
    </location>
</feature>
<dbReference type="EMBL" id="NCXI01000396">
    <property type="protein sequence ID" value="PAK71742.1"/>
    <property type="molecule type" value="Genomic_DNA"/>
</dbReference>
<organism evidence="2 3">
    <name type="scientific">Lentilactobacillus parakefiri</name>
    <dbReference type="NCBI Taxonomy" id="152332"/>
    <lineage>
        <taxon>Bacteria</taxon>
        <taxon>Bacillati</taxon>
        <taxon>Bacillota</taxon>
        <taxon>Bacilli</taxon>
        <taxon>Lactobacillales</taxon>
        <taxon>Lactobacillaceae</taxon>
        <taxon>Lentilactobacillus</taxon>
    </lineage>
</organism>
<accession>A0A269XEG8</accession>
<name>A0A269XEG8_9LACO</name>
<protein>
    <submittedName>
        <fullName evidence="2">Uncharacterized protein</fullName>
    </submittedName>
</protein>
<dbReference type="Proteomes" id="UP000216802">
    <property type="component" value="Unassembled WGS sequence"/>
</dbReference>
<gene>
    <name evidence="2" type="ORF">B8W98_12855</name>
</gene>
<reference evidence="2 3" key="1">
    <citation type="submission" date="2017-04" db="EMBL/GenBank/DDBJ databases">
        <title>Kefir bacterial isolates.</title>
        <authorList>
            <person name="Kim Y."/>
            <person name="Blasche S."/>
            <person name="Patil K.R."/>
        </authorList>
    </citation>
    <scope>NUCLEOTIDE SEQUENCE [LARGE SCALE GENOMIC DNA]</scope>
    <source>
        <strain evidence="2 3">OG2</strain>
    </source>
</reference>
<comment type="caution">
    <text evidence="2">The sequence shown here is derived from an EMBL/GenBank/DDBJ whole genome shotgun (WGS) entry which is preliminary data.</text>
</comment>
<keyword evidence="1" id="KW-0175">Coiled coil</keyword>
<evidence type="ECO:0000256" key="1">
    <source>
        <dbReference type="SAM" id="Coils"/>
    </source>
</evidence>
<evidence type="ECO:0000313" key="3">
    <source>
        <dbReference type="Proteomes" id="UP000216802"/>
    </source>
</evidence>
<evidence type="ECO:0000313" key="2">
    <source>
        <dbReference type="EMBL" id="PAK71742.1"/>
    </source>
</evidence>